<dbReference type="PANTHER" id="PTHR42683">
    <property type="entry name" value="ALDEHYDE REDUCTASE"/>
    <property type="match status" value="1"/>
</dbReference>
<feature type="domain" description="Enoyl reductase (ER)" evidence="6">
    <location>
        <begin position="9"/>
        <end position="341"/>
    </location>
</feature>
<dbReference type="CDD" id="cd05283">
    <property type="entry name" value="CAD1"/>
    <property type="match status" value="1"/>
</dbReference>
<dbReference type="InterPro" id="IPR036291">
    <property type="entry name" value="NAD(P)-bd_dom_sf"/>
</dbReference>
<dbReference type="Pfam" id="PF00107">
    <property type="entry name" value="ADH_zinc_N"/>
    <property type="match status" value="1"/>
</dbReference>
<sequence>MKTIGFACTSADVPLAPLSFERRAPRANDVVMEILYCGVCHSDLHWAKNDWGWTVFPAIPGHEIIGRVIETGTDVTRYKAGDFVAVGCMVDSCQHCDQCRKGEEQLCREGQTGTYGGFDRFTKEHTLGGYSKHLVVREEFVLRVPDGLDLARAAPLLCAGITTYSPLRTWNVGPGSRVGVIGLGGLGHMAVKLASGMGAHVTVLSRTPDKAKDAHALGANALLVSTDPEAMAKAANGFDLIIDTVPVRHDLNPYMPLLDVDGTLVIVGQLGPVDEPNTVPMVLGRRRIAGSPIGGIRQTQEMLDFCAAKNILPDVEMIRMDEINHAFERMERSDVRYRFVIDMASLSL</sequence>
<dbReference type="InterPro" id="IPR013154">
    <property type="entry name" value="ADH-like_N"/>
</dbReference>
<dbReference type="SUPFAM" id="SSF50129">
    <property type="entry name" value="GroES-like"/>
    <property type="match status" value="1"/>
</dbReference>
<evidence type="ECO:0000256" key="2">
    <source>
        <dbReference type="ARBA" id="ARBA00022723"/>
    </source>
</evidence>
<accession>A0A5S9NR38</accession>
<dbReference type="InterPro" id="IPR002328">
    <property type="entry name" value="ADH_Zn_CS"/>
</dbReference>
<dbReference type="Pfam" id="PF08240">
    <property type="entry name" value="ADH_N"/>
    <property type="match status" value="1"/>
</dbReference>
<dbReference type="EMBL" id="CACSAS010000001">
    <property type="protein sequence ID" value="CAA0093025.1"/>
    <property type="molecule type" value="Genomic_DNA"/>
</dbReference>
<evidence type="ECO:0000313" key="8">
    <source>
        <dbReference type="Proteomes" id="UP000433050"/>
    </source>
</evidence>
<dbReference type="FunFam" id="3.40.50.720:FF:000022">
    <property type="entry name" value="Cinnamyl alcohol dehydrogenase"/>
    <property type="match status" value="1"/>
</dbReference>
<dbReference type="EC" id="1.1.1.2" evidence="7"/>
<gene>
    <name evidence="7" type="primary">adhc1</name>
    <name evidence="7" type="ORF">STARVERO_01560</name>
</gene>
<evidence type="ECO:0000256" key="4">
    <source>
        <dbReference type="ARBA" id="ARBA00023002"/>
    </source>
</evidence>
<dbReference type="Gene3D" id="3.40.50.720">
    <property type="entry name" value="NAD(P)-binding Rossmann-like Domain"/>
    <property type="match status" value="1"/>
</dbReference>
<evidence type="ECO:0000313" key="7">
    <source>
        <dbReference type="EMBL" id="CAA0093025.1"/>
    </source>
</evidence>
<dbReference type="InterPro" id="IPR047109">
    <property type="entry name" value="CAD-like"/>
</dbReference>
<evidence type="ECO:0000256" key="1">
    <source>
        <dbReference type="ARBA" id="ARBA00001947"/>
    </source>
</evidence>
<dbReference type="GO" id="GO:0008106">
    <property type="term" value="F:alcohol dehydrogenase (NADP+) activity"/>
    <property type="evidence" value="ECO:0007669"/>
    <property type="project" value="UniProtKB-EC"/>
</dbReference>
<dbReference type="RefSeq" id="WP_144343326.1">
    <property type="nucleotide sequence ID" value="NZ_CACSAS010000001.1"/>
</dbReference>
<keyword evidence="4 7" id="KW-0560">Oxidoreductase</keyword>
<dbReference type="Proteomes" id="UP000433050">
    <property type="component" value="Unassembled WGS sequence"/>
</dbReference>
<name>A0A5S9NR38_9HYPH</name>
<keyword evidence="3 5" id="KW-0862">Zinc</keyword>
<keyword evidence="8" id="KW-1185">Reference proteome</keyword>
<dbReference type="GO" id="GO:0008270">
    <property type="term" value="F:zinc ion binding"/>
    <property type="evidence" value="ECO:0007669"/>
    <property type="project" value="InterPro"/>
</dbReference>
<dbReference type="SUPFAM" id="SSF51735">
    <property type="entry name" value="NAD(P)-binding Rossmann-fold domains"/>
    <property type="match status" value="1"/>
</dbReference>
<evidence type="ECO:0000259" key="6">
    <source>
        <dbReference type="SMART" id="SM00829"/>
    </source>
</evidence>
<evidence type="ECO:0000256" key="3">
    <source>
        <dbReference type="ARBA" id="ARBA00022833"/>
    </source>
</evidence>
<protein>
    <submittedName>
        <fullName evidence="7">NADP-dependent alcohol dehydrogenase C 1</fullName>
        <ecNumber evidence="7">1.1.1.2</ecNumber>
    </submittedName>
</protein>
<dbReference type="InterPro" id="IPR013149">
    <property type="entry name" value="ADH-like_C"/>
</dbReference>
<proteinExistence type="inferred from homology"/>
<keyword evidence="2 5" id="KW-0479">Metal-binding</keyword>
<comment type="similarity">
    <text evidence="5">Belongs to the zinc-containing alcohol dehydrogenase family.</text>
</comment>
<evidence type="ECO:0000256" key="5">
    <source>
        <dbReference type="RuleBase" id="RU361277"/>
    </source>
</evidence>
<reference evidence="7 8" key="1">
    <citation type="submission" date="2019-12" db="EMBL/GenBank/DDBJ databases">
        <authorList>
            <person name="Reyes-Prieto M."/>
        </authorList>
    </citation>
    <scope>NUCLEOTIDE SEQUENCE [LARGE SCALE GENOMIC DNA]</scope>
    <source>
        <strain evidence="7">HF14-78462</strain>
    </source>
</reference>
<dbReference type="SMART" id="SM00829">
    <property type="entry name" value="PKS_ER"/>
    <property type="match status" value="1"/>
</dbReference>
<comment type="cofactor">
    <cofactor evidence="1 5">
        <name>Zn(2+)</name>
        <dbReference type="ChEBI" id="CHEBI:29105"/>
    </cofactor>
</comment>
<dbReference type="InterPro" id="IPR011032">
    <property type="entry name" value="GroES-like_sf"/>
</dbReference>
<dbReference type="AlphaFoldDB" id="A0A5S9NR38"/>
<dbReference type="Gene3D" id="3.90.180.10">
    <property type="entry name" value="Medium-chain alcohol dehydrogenases, catalytic domain"/>
    <property type="match status" value="1"/>
</dbReference>
<dbReference type="PROSITE" id="PS00059">
    <property type="entry name" value="ADH_ZINC"/>
    <property type="match status" value="1"/>
</dbReference>
<dbReference type="InterPro" id="IPR020843">
    <property type="entry name" value="ER"/>
</dbReference>
<organism evidence="7 8">
    <name type="scientific">Starkeya nomas</name>
    <dbReference type="NCBI Taxonomy" id="2666134"/>
    <lineage>
        <taxon>Bacteria</taxon>
        <taxon>Pseudomonadati</taxon>
        <taxon>Pseudomonadota</taxon>
        <taxon>Alphaproteobacteria</taxon>
        <taxon>Hyphomicrobiales</taxon>
        <taxon>Xanthobacteraceae</taxon>
        <taxon>Starkeya</taxon>
    </lineage>
</organism>